<dbReference type="GO" id="GO:0005975">
    <property type="term" value="P:carbohydrate metabolic process"/>
    <property type="evidence" value="ECO:0007669"/>
    <property type="project" value="InterPro"/>
</dbReference>
<keyword evidence="2" id="KW-0479">Metal-binding</keyword>
<evidence type="ECO:0000256" key="6">
    <source>
        <dbReference type="ARBA" id="ARBA00023285"/>
    </source>
</evidence>
<gene>
    <name evidence="9" type="primary">CDA2</name>
    <name evidence="9" type="ORF">DL546_002071</name>
</gene>
<protein>
    <submittedName>
        <fullName evidence="9">Chitin deacetylase</fullName>
    </submittedName>
</protein>
<dbReference type="InterPro" id="IPR002509">
    <property type="entry name" value="NODB_dom"/>
</dbReference>
<proteinExistence type="predicted"/>
<evidence type="ECO:0000256" key="4">
    <source>
        <dbReference type="ARBA" id="ARBA00022801"/>
    </source>
</evidence>
<keyword evidence="10" id="KW-1185">Reference proteome</keyword>
<evidence type="ECO:0000313" key="10">
    <source>
        <dbReference type="Proteomes" id="UP000275385"/>
    </source>
</evidence>
<dbReference type="EMBL" id="QVQW01000011">
    <property type="protein sequence ID" value="RKU46906.1"/>
    <property type="molecule type" value="Genomic_DNA"/>
</dbReference>
<dbReference type="GO" id="GO:0016810">
    <property type="term" value="F:hydrolase activity, acting on carbon-nitrogen (but not peptide) bonds"/>
    <property type="evidence" value="ECO:0007669"/>
    <property type="project" value="InterPro"/>
</dbReference>
<evidence type="ECO:0000259" key="8">
    <source>
        <dbReference type="PROSITE" id="PS51677"/>
    </source>
</evidence>
<comment type="cofactor">
    <cofactor evidence="1">
        <name>Co(2+)</name>
        <dbReference type="ChEBI" id="CHEBI:48828"/>
    </cofactor>
</comment>
<dbReference type="STRING" id="177199.A0A420YGC0"/>
<evidence type="ECO:0000256" key="7">
    <source>
        <dbReference type="SAM" id="MobiDB-lite"/>
    </source>
</evidence>
<dbReference type="OrthoDB" id="407355at2759"/>
<reference evidence="9 10" key="1">
    <citation type="submission" date="2018-08" db="EMBL/GenBank/DDBJ databases">
        <title>Draft genome of the lignicolous fungus Coniochaeta pulveracea.</title>
        <authorList>
            <person name="Borstlap C.J."/>
            <person name="De Witt R.N."/>
            <person name="Botha A."/>
            <person name="Volschenk H."/>
        </authorList>
    </citation>
    <scope>NUCLEOTIDE SEQUENCE [LARGE SCALE GENOMIC DNA]</scope>
    <source>
        <strain evidence="9 10">CAB683</strain>
    </source>
</reference>
<dbReference type="InterPro" id="IPR011330">
    <property type="entry name" value="Glyco_hydro/deAcase_b/a-brl"/>
</dbReference>
<dbReference type="PROSITE" id="PS51677">
    <property type="entry name" value="NODB"/>
    <property type="match status" value="1"/>
</dbReference>
<dbReference type="Gene3D" id="3.20.20.370">
    <property type="entry name" value="Glycoside hydrolase/deacetylase"/>
    <property type="match status" value="1"/>
</dbReference>
<evidence type="ECO:0000313" key="9">
    <source>
        <dbReference type="EMBL" id="RKU46906.1"/>
    </source>
</evidence>
<dbReference type="PANTHER" id="PTHR46471">
    <property type="entry name" value="CHITIN DEACETYLASE"/>
    <property type="match status" value="1"/>
</dbReference>
<feature type="domain" description="NodB homology" evidence="8">
    <location>
        <begin position="181"/>
        <end position="375"/>
    </location>
</feature>
<dbReference type="GO" id="GO:0046872">
    <property type="term" value="F:metal ion binding"/>
    <property type="evidence" value="ECO:0007669"/>
    <property type="project" value="UniProtKB-KW"/>
</dbReference>
<feature type="compositionally biased region" description="Polar residues" evidence="7">
    <location>
        <begin position="10"/>
        <end position="19"/>
    </location>
</feature>
<dbReference type="Proteomes" id="UP000275385">
    <property type="component" value="Unassembled WGS sequence"/>
</dbReference>
<keyword evidence="5" id="KW-0119">Carbohydrate metabolism</keyword>
<dbReference type="CDD" id="cd10951">
    <property type="entry name" value="CE4_ClCDA_like"/>
    <property type="match status" value="1"/>
</dbReference>
<name>A0A420YGC0_9PEZI</name>
<keyword evidence="3" id="KW-0732">Signal</keyword>
<evidence type="ECO:0000256" key="1">
    <source>
        <dbReference type="ARBA" id="ARBA00001941"/>
    </source>
</evidence>
<dbReference type="PANTHER" id="PTHR46471:SF2">
    <property type="entry name" value="CHITIN DEACETYLASE-RELATED"/>
    <property type="match status" value="1"/>
</dbReference>
<feature type="region of interest" description="Disordered" evidence="7">
    <location>
        <begin position="1"/>
        <end position="25"/>
    </location>
</feature>
<comment type="caution">
    <text evidence="9">The sequence shown here is derived from an EMBL/GenBank/DDBJ whole genome shotgun (WGS) entry which is preliminary data.</text>
</comment>
<dbReference type="Pfam" id="PF01522">
    <property type="entry name" value="Polysacc_deac_1"/>
    <property type="match status" value="1"/>
</dbReference>
<keyword evidence="4" id="KW-0378">Hydrolase</keyword>
<keyword evidence="6" id="KW-0170">Cobalt</keyword>
<evidence type="ECO:0000256" key="2">
    <source>
        <dbReference type="ARBA" id="ARBA00022723"/>
    </source>
</evidence>
<evidence type="ECO:0000256" key="3">
    <source>
        <dbReference type="ARBA" id="ARBA00022729"/>
    </source>
</evidence>
<dbReference type="AlphaFoldDB" id="A0A420YGC0"/>
<accession>A0A420YGC0</accession>
<organism evidence="9 10">
    <name type="scientific">Coniochaeta pulveracea</name>
    <dbReference type="NCBI Taxonomy" id="177199"/>
    <lineage>
        <taxon>Eukaryota</taxon>
        <taxon>Fungi</taxon>
        <taxon>Dikarya</taxon>
        <taxon>Ascomycota</taxon>
        <taxon>Pezizomycotina</taxon>
        <taxon>Sordariomycetes</taxon>
        <taxon>Sordariomycetidae</taxon>
        <taxon>Coniochaetales</taxon>
        <taxon>Coniochaetaceae</taxon>
        <taxon>Coniochaeta</taxon>
    </lineage>
</organism>
<sequence length="392" mass="44123">MARRRRDRSPSSIKLTQPDRSGPSEKTLLDLAQQQGLFDQARQREDALKGVTTKAHDASAEEAESLPPIVDRIMETILWTISLATLHFTLDVLVQNQYAHDISWPKITSRTGQAFLVFGFLMYTLHGHSSNPTILPGLPSRYQAHLRQAIFFLIYARQRSSRPHVGHVPYGPIINQCYLPGRVALTFDDGPSALTPHVLDLLDQYHARATFFVNGDNFARGHIDDPATLWPDIVRRMHSAGHQIGSHTWSHADLSLVDSEERYWQMTRLEKALINILGFYPSYLRPPFASCDWSCQADMAELGYHVLNFDVDTKDYENDSPAAVRTSIDRFASAISGAPASSSYIVLSHDVYGQTTDTLLAFMLEMIDKEGFMAVTVGECLGDPVQNWYRMP</sequence>
<dbReference type="SUPFAM" id="SSF88713">
    <property type="entry name" value="Glycoside hydrolase/deacetylase"/>
    <property type="match status" value="1"/>
</dbReference>
<evidence type="ECO:0000256" key="5">
    <source>
        <dbReference type="ARBA" id="ARBA00023277"/>
    </source>
</evidence>